<evidence type="ECO:0000313" key="1">
    <source>
        <dbReference type="EMBL" id="KAK7051331.1"/>
    </source>
</evidence>
<dbReference type="AlphaFoldDB" id="A0AAW0DIY9"/>
<name>A0AAW0DIY9_9AGAR</name>
<dbReference type="Gene3D" id="3.80.10.10">
    <property type="entry name" value="Ribonuclease Inhibitor"/>
    <property type="match status" value="1"/>
</dbReference>
<protein>
    <recommendedName>
        <fullName evidence="3">F-box domain-containing protein</fullName>
    </recommendedName>
</protein>
<evidence type="ECO:0008006" key="3">
    <source>
        <dbReference type="Google" id="ProtNLM"/>
    </source>
</evidence>
<gene>
    <name evidence="1" type="ORF">VNI00_004831</name>
</gene>
<organism evidence="1 2">
    <name type="scientific">Paramarasmius palmivorus</name>
    <dbReference type="NCBI Taxonomy" id="297713"/>
    <lineage>
        <taxon>Eukaryota</taxon>
        <taxon>Fungi</taxon>
        <taxon>Dikarya</taxon>
        <taxon>Basidiomycota</taxon>
        <taxon>Agaricomycotina</taxon>
        <taxon>Agaricomycetes</taxon>
        <taxon>Agaricomycetidae</taxon>
        <taxon>Agaricales</taxon>
        <taxon>Marasmiineae</taxon>
        <taxon>Marasmiaceae</taxon>
        <taxon>Paramarasmius</taxon>
    </lineage>
</organism>
<sequence>MSEAQKNNARSMVETVQTPTVVAQPTVVQDKRLACNIPSDVLNPIFSLCTPNAPLDKPDSNHVRAHLLRIRLREWVNMTHVCRDWRSKALDCPQLWSSPDFALPALAQEMISRSKSVPLRIDLDLDDLSPGGRAALSDAMKHDAGIRSLHVKATSSRWREMPANVSAMLTEEAPVLCSLSLVVRRGFYSDLRDLPRPFLGESVAPQLQKLVLSGFSDAMLSVLPLLQNLAILEITGGEEPRGIKMRYLLEKLKGMPTLEELVLWKCLPSVPESSITFDTIIHFPKLRRLRLASTLHTCITILNNIAFPGDIAEVVVDCNYTTACDQAQTLDAFTSWFATLFQGAFAGKIIKYLALSDEPSKDKTNIAALLASSLFNFNFRASADVDAKKILSSYGPCSQYTVPTPFLDIHVVWELDFNTSHLSAALTAVINLLRASPLQRLQAILLNTTHWNIFIPDLVTLLFGGCPQLQSALLADDSVNDFVTALHDNIDAFPALKGLYIESPKRLDVSKLNAYLKRRSATARMERLVLNDCIGFVDLNDYNYIRELVADLVWVTDDDFDEHEYEYEPNVYDSDE</sequence>
<dbReference type="InterPro" id="IPR032675">
    <property type="entry name" value="LRR_dom_sf"/>
</dbReference>
<dbReference type="EMBL" id="JAYKXP010000013">
    <property type="protein sequence ID" value="KAK7051331.1"/>
    <property type="molecule type" value="Genomic_DNA"/>
</dbReference>
<evidence type="ECO:0000313" key="2">
    <source>
        <dbReference type="Proteomes" id="UP001383192"/>
    </source>
</evidence>
<dbReference type="SUPFAM" id="SSF52047">
    <property type="entry name" value="RNI-like"/>
    <property type="match status" value="1"/>
</dbReference>
<proteinExistence type="predicted"/>
<dbReference type="Proteomes" id="UP001383192">
    <property type="component" value="Unassembled WGS sequence"/>
</dbReference>
<reference evidence="1 2" key="1">
    <citation type="submission" date="2024-01" db="EMBL/GenBank/DDBJ databases">
        <title>A draft genome for a cacao thread blight-causing isolate of Paramarasmius palmivorus.</title>
        <authorList>
            <person name="Baruah I.K."/>
            <person name="Bukari Y."/>
            <person name="Amoako-Attah I."/>
            <person name="Meinhardt L.W."/>
            <person name="Bailey B.A."/>
            <person name="Cohen S.P."/>
        </authorList>
    </citation>
    <scope>NUCLEOTIDE SEQUENCE [LARGE SCALE GENOMIC DNA]</scope>
    <source>
        <strain evidence="1 2">GH-12</strain>
    </source>
</reference>
<comment type="caution">
    <text evidence="1">The sequence shown here is derived from an EMBL/GenBank/DDBJ whole genome shotgun (WGS) entry which is preliminary data.</text>
</comment>
<accession>A0AAW0DIY9</accession>
<keyword evidence="2" id="KW-1185">Reference proteome</keyword>